<protein>
    <recommendedName>
        <fullName evidence="3">RING-type domain-containing protein</fullName>
    </recommendedName>
</protein>
<evidence type="ECO:0000256" key="2">
    <source>
        <dbReference type="SAM" id="MobiDB-lite"/>
    </source>
</evidence>
<feature type="region of interest" description="Disordered" evidence="2">
    <location>
        <begin position="1"/>
        <end position="22"/>
    </location>
</feature>
<proteinExistence type="predicted"/>
<dbReference type="Pfam" id="PF13639">
    <property type="entry name" value="zf-RING_2"/>
    <property type="match status" value="1"/>
</dbReference>
<dbReference type="AlphaFoldDB" id="A0A0W4ZER7"/>
<dbReference type="Proteomes" id="UP000053447">
    <property type="component" value="Unassembled WGS sequence"/>
</dbReference>
<dbReference type="OrthoDB" id="8062037at2759"/>
<dbReference type="InterPro" id="IPR051826">
    <property type="entry name" value="E3_ubiquitin-ligase_domain"/>
</dbReference>
<dbReference type="GO" id="GO:0006511">
    <property type="term" value="P:ubiquitin-dependent protein catabolic process"/>
    <property type="evidence" value="ECO:0007669"/>
    <property type="project" value="TreeGrafter"/>
</dbReference>
<dbReference type="VEuPathDB" id="FungiDB:T551_03342"/>
<dbReference type="GO" id="GO:0061630">
    <property type="term" value="F:ubiquitin protein ligase activity"/>
    <property type="evidence" value="ECO:0007669"/>
    <property type="project" value="TreeGrafter"/>
</dbReference>
<name>A0A0W4ZER7_PNEJ7</name>
<dbReference type="eggNOG" id="KOG4628">
    <property type="taxonomic scope" value="Eukaryota"/>
</dbReference>
<accession>A0A0W4ZER7</accession>
<dbReference type="EMBL" id="LFWA01000016">
    <property type="protein sequence ID" value="KTW26880.1"/>
    <property type="molecule type" value="Genomic_DNA"/>
</dbReference>
<dbReference type="InterPro" id="IPR001841">
    <property type="entry name" value="Znf_RING"/>
</dbReference>
<dbReference type="STRING" id="1408657.A0A0W4ZER7"/>
<evidence type="ECO:0000313" key="5">
    <source>
        <dbReference type="Proteomes" id="UP000053447"/>
    </source>
</evidence>
<evidence type="ECO:0000259" key="3">
    <source>
        <dbReference type="PROSITE" id="PS50089"/>
    </source>
</evidence>
<dbReference type="PANTHER" id="PTHR22765">
    <property type="entry name" value="RING FINGER AND PROTEASE ASSOCIATED DOMAIN-CONTAINING"/>
    <property type="match status" value="1"/>
</dbReference>
<evidence type="ECO:0000256" key="1">
    <source>
        <dbReference type="PROSITE-ProRule" id="PRU00175"/>
    </source>
</evidence>
<keyword evidence="1" id="KW-0862">Zinc</keyword>
<comment type="caution">
    <text evidence="4">The sequence shown here is derived from an EMBL/GenBank/DDBJ whole genome shotgun (WGS) entry which is preliminary data.</text>
</comment>
<feature type="domain" description="RING-type" evidence="3">
    <location>
        <begin position="220"/>
        <end position="262"/>
    </location>
</feature>
<dbReference type="GO" id="GO:0008270">
    <property type="term" value="F:zinc ion binding"/>
    <property type="evidence" value="ECO:0007669"/>
    <property type="project" value="UniProtKB-KW"/>
</dbReference>
<evidence type="ECO:0000313" key="4">
    <source>
        <dbReference type="EMBL" id="KTW26880.1"/>
    </source>
</evidence>
<dbReference type="GeneID" id="28941860"/>
<dbReference type="InterPro" id="IPR013083">
    <property type="entry name" value="Znf_RING/FYVE/PHD"/>
</dbReference>
<keyword evidence="5" id="KW-1185">Reference proteome</keyword>
<dbReference type="SUPFAM" id="SSF57850">
    <property type="entry name" value="RING/U-box"/>
    <property type="match status" value="1"/>
</dbReference>
<reference evidence="5" key="1">
    <citation type="journal article" date="2016" name="Nat. Commun.">
        <title>Genome analysis of three Pneumocystis species reveals adaptation mechanisms to life exclusively in mammalian hosts.</title>
        <authorList>
            <person name="Ma L."/>
            <person name="Chen Z."/>
            <person name="Huang D.W."/>
            <person name="Kutty G."/>
            <person name="Ishihara M."/>
            <person name="Wang H."/>
            <person name="Abouelleil A."/>
            <person name="Bishop L."/>
            <person name="Davey E."/>
            <person name="Deng R."/>
            <person name="Deng X."/>
            <person name="Fan L."/>
            <person name="Fantoni G."/>
            <person name="Fitzgerald M."/>
            <person name="Gogineni E."/>
            <person name="Goldberg J.M."/>
            <person name="Handley G."/>
            <person name="Hu X."/>
            <person name="Huber C."/>
            <person name="Jiao X."/>
            <person name="Jones K."/>
            <person name="Levin J.Z."/>
            <person name="Liu Y."/>
            <person name="Macdonald P."/>
            <person name="Melnikov A."/>
            <person name="Raley C."/>
            <person name="Sassi M."/>
            <person name="Sherman B.T."/>
            <person name="Song X."/>
            <person name="Sykes S."/>
            <person name="Tran B."/>
            <person name="Walsh L."/>
            <person name="Xia Y."/>
            <person name="Yang J."/>
            <person name="Young S."/>
            <person name="Zeng Q."/>
            <person name="Zheng X."/>
            <person name="Stephens R."/>
            <person name="Nusbaum C."/>
            <person name="Birren B.W."/>
            <person name="Azadi P."/>
            <person name="Lempicki R.A."/>
            <person name="Cuomo C.A."/>
            <person name="Kovacs J.A."/>
        </authorList>
    </citation>
    <scope>NUCLEOTIDE SEQUENCE [LARGE SCALE GENOMIC DNA]</scope>
    <source>
        <strain evidence="5">RU7</strain>
    </source>
</reference>
<dbReference type="Gene3D" id="3.30.40.10">
    <property type="entry name" value="Zinc/RING finger domain, C3HC4 (zinc finger)"/>
    <property type="match status" value="1"/>
</dbReference>
<dbReference type="SMART" id="SM00184">
    <property type="entry name" value="RING"/>
    <property type="match status" value="1"/>
</dbReference>
<dbReference type="RefSeq" id="XP_018228211.1">
    <property type="nucleotide sequence ID" value="XM_018375605.1"/>
</dbReference>
<keyword evidence="1" id="KW-0863">Zinc-finger</keyword>
<keyword evidence="1" id="KW-0479">Metal-binding</keyword>
<dbReference type="CDD" id="cd16454">
    <property type="entry name" value="RING-H2_PA-TM-RING"/>
    <property type="match status" value="1"/>
</dbReference>
<dbReference type="GO" id="GO:0005737">
    <property type="term" value="C:cytoplasm"/>
    <property type="evidence" value="ECO:0007669"/>
    <property type="project" value="TreeGrafter"/>
</dbReference>
<organism evidence="4 5">
    <name type="scientific">Pneumocystis jirovecii (strain RU7)</name>
    <name type="common">Human pneumocystis pneumonia agent</name>
    <dbReference type="NCBI Taxonomy" id="1408657"/>
    <lineage>
        <taxon>Eukaryota</taxon>
        <taxon>Fungi</taxon>
        <taxon>Dikarya</taxon>
        <taxon>Ascomycota</taxon>
        <taxon>Taphrinomycotina</taxon>
        <taxon>Pneumocystomycetes</taxon>
        <taxon>Pneumocystaceae</taxon>
        <taxon>Pneumocystis</taxon>
    </lineage>
</organism>
<dbReference type="PANTHER" id="PTHR22765:SF434">
    <property type="entry name" value="GB|AAD18119.1-RELATED"/>
    <property type="match status" value="1"/>
</dbReference>
<sequence>MSDSTTHTEGLMPHGPTLPNTSNLPAFTNTGWNGNILLFFYCYRYSNVNRPETIEIERVAPQSQNCQKKLMTQGEADQQFPSILYKVWQSQHKHEKQRFHKTKTKEESKEQELVDTVAVNNSANAPDIFDEHKLQQELLDSDALCNNDPAEKNINTCVPDSYMDPLSNTLRESSNIENNDVSIYIPDEQSKHEDKYVNENKHEEVSSINSSSNSSYDDTCAICLDVFEGEDEVRVLTCGHIYHSSCIVPWFTTRRAMCPLCKYDFYIPKTPTNADTENTSRSIEPFRDAQIYNHHRHRPPVVYFSTFEPQHYEQYRISNSNYGNSLYRETNTRNSLSRGTYRSSLFRRNHSFI</sequence>
<gene>
    <name evidence="4" type="ORF">T551_03342</name>
</gene>
<dbReference type="PROSITE" id="PS50089">
    <property type="entry name" value="ZF_RING_2"/>
    <property type="match status" value="1"/>
</dbReference>